<evidence type="ECO:0000313" key="1">
    <source>
        <dbReference type="EMBL" id="GAA5133592.1"/>
    </source>
</evidence>
<name>A0ABP9NUC8_9BACT</name>
<dbReference type="EMBL" id="BAABIA010000001">
    <property type="protein sequence ID" value="GAA5133592.1"/>
    <property type="molecule type" value="Genomic_DNA"/>
</dbReference>
<reference evidence="2" key="1">
    <citation type="journal article" date="2019" name="Int. J. Syst. Evol. Microbiol.">
        <title>The Global Catalogue of Microorganisms (GCM) 10K type strain sequencing project: providing services to taxonomists for standard genome sequencing and annotation.</title>
        <authorList>
            <consortium name="The Broad Institute Genomics Platform"/>
            <consortium name="The Broad Institute Genome Sequencing Center for Infectious Disease"/>
            <person name="Wu L."/>
            <person name="Ma J."/>
        </authorList>
    </citation>
    <scope>NUCLEOTIDE SEQUENCE [LARGE SCALE GENOMIC DNA]</scope>
    <source>
        <strain evidence="2">JCM 18053</strain>
    </source>
</reference>
<accession>A0ABP9NUC8</accession>
<comment type="caution">
    <text evidence="1">The sequence shown here is derived from an EMBL/GenBank/DDBJ whole genome shotgun (WGS) entry which is preliminary data.</text>
</comment>
<dbReference type="Proteomes" id="UP001499852">
    <property type="component" value="Unassembled WGS sequence"/>
</dbReference>
<evidence type="ECO:0000313" key="2">
    <source>
        <dbReference type="Proteomes" id="UP001499852"/>
    </source>
</evidence>
<protein>
    <submittedName>
        <fullName evidence="1">Uncharacterized protein</fullName>
    </submittedName>
</protein>
<proteinExistence type="predicted"/>
<keyword evidence="2" id="KW-1185">Reference proteome</keyword>
<gene>
    <name evidence="1" type="ORF">GCM10023213_03690</name>
</gene>
<sequence>MVTAYIESKPWPEPAASGFIECEGMEEIDWESSAMNDLQRAASLEYENFSK</sequence>
<organism evidence="1 2">
    <name type="scientific">Prosthecobacter algae</name>
    <dbReference type="NCBI Taxonomy" id="1144682"/>
    <lineage>
        <taxon>Bacteria</taxon>
        <taxon>Pseudomonadati</taxon>
        <taxon>Verrucomicrobiota</taxon>
        <taxon>Verrucomicrobiia</taxon>
        <taxon>Verrucomicrobiales</taxon>
        <taxon>Verrucomicrobiaceae</taxon>
        <taxon>Prosthecobacter</taxon>
    </lineage>
</organism>